<accession>A0A4P2VGE4</accession>
<sequence>MNKQKLFFYFIFMISFLLHERYSIAEEVKVICSDKNQNWELLDKGNTKVQGKWQSMPIDENHYFVHFVIENDISQVTALKEKCIEEFGKEFYYAQPFSGIWTPFSTNNCQLLDGHITLLQEEEPEHSFLHFG</sequence>
<evidence type="ECO:0000313" key="2">
    <source>
        <dbReference type="Proteomes" id="UP000291236"/>
    </source>
</evidence>
<dbReference type="KEGG" id="sbf:JCM31447_02380"/>
<dbReference type="OrthoDB" id="5310183at2"/>
<dbReference type="Proteomes" id="UP000291236">
    <property type="component" value="Chromosome"/>
</dbReference>
<gene>
    <name evidence="1" type="ORF">JCM31447_02380</name>
</gene>
<keyword evidence="2" id="KW-1185">Reference proteome</keyword>
<organism evidence="1 2">
    <name type="scientific">Fluviispira sanaruensis</name>
    <dbReference type="NCBI Taxonomy" id="2493639"/>
    <lineage>
        <taxon>Bacteria</taxon>
        <taxon>Pseudomonadati</taxon>
        <taxon>Bdellovibrionota</taxon>
        <taxon>Oligoflexia</taxon>
        <taxon>Silvanigrellales</taxon>
        <taxon>Silvanigrellaceae</taxon>
        <taxon>Fluviispira</taxon>
    </lineage>
</organism>
<protein>
    <submittedName>
        <fullName evidence="1">Uncharacterized protein</fullName>
    </submittedName>
</protein>
<evidence type="ECO:0000313" key="1">
    <source>
        <dbReference type="EMBL" id="BBH51816.1"/>
    </source>
</evidence>
<name>A0A4P2VGE4_FLUSA</name>
<reference evidence="1 2" key="1">
    <citation type="submission" date="2018-12" db="EMBL/GenBank/DDBJ databases">
        <title>Rubrispira sanarue gen. nov., sp., nov., a member of the order Silvanigrellales, isolated from a brackish lake in Hamamatsu Japan.</title>
        <authorList>
            <person name="Maejima Y."/>
            <person name="Iino T."/>
            <person name="Muraguchi Y."/>
            <person name="Fukuda K."/>
            <person name="Nojiri H."/>
            <person name="Ohkuma M."/>
            <person name="Moriuchi R."/>
            <person name="Dohra H."/>
            <person name="Kimbara K."/>
            <person name="Shintani M."/>
        </authorList>
    </citation>
    <scope>NUCLEOTIDE SEQUENCE [LARGE SCALE GENOMIC DNA]</scope>
    <source>
        <strain evidence="1 2">RF1110005</strain>
    </source>
</reference>
<proteinExistence type="predicted"/>
<dbReference type="RefSeq" id="WP_130605709.1">
    <property type="nucleotide sequence ID" value="NZ_AP019368.1"/>
</dbReference>
<dbReference type="EMBL" id="AP019368">
    <property type="protein sequence ID" value="BBH51816.1"/>
    <property type="molecule type" value="Genomic_DNA"/>
</dbReference>
<dbReference type="AlphaFoldDB" id="A0A4P2VGE4"/>